<dbReference type="PANTHER" id="PTHR23235:SF120">
    <property type="entry name" value="KRUPPEL-LIKE FACTOR 15"/>
    <property type="match status" value="1"/>
</dbReference>
<keyword evidence="7" id="KW-1133">Transmembrane helix</keyword>
<keyword evidence="10" id="KW-1185">Reference proteome</keyword>
<sequence>MKTLKKTTPGHKQHTKIHVEKGVPQNSYPFSMQPTMVPSSASSDQAASPVVFIVVLNNNETNVSNEKLLSTNKIPNSFEKVPETGLLDWVRDCPRIDELAKAEVDCPMCPAIGSEQCLKPSPAQANQYHTSDRNINNDEANHSLQQHKRNNNNLLVKKKQKQSAIFLFKKKKERKRGRRPEKKKKKCLNKKTNYLKKKKKKHRTQSIRGQIIERLQSVKPLTDNQKNPWMCPECHNRYATFNGLQSHFRIHTEWLTFFFFFTLKKKKKRNTTPKKKMCMSLCFRCDDCGHRFARSRDFQEHLRVHTNERPYVCRITRELTREKTFLSAIFAKKLLSIFIRATLGWIALPFALSIFVKQFRTAK</sequence>
<dbReference type="Gene3D" id="3.30.160.60">
    <property type="entry name" value="Classic Zinc Finger"/>
    <property type="match status" value="2"/>
</dbReference>
<dbReference type="GO" id="GO:0000978">
    <property type="term" value="F:RNA polymerase II cis-regulatory region sequence-specific DNA binding"/>
    <property type="evidence" value="ECO:0007669"/>
    <property type="project" value="TreeGrafter"/>
</dbReference>
<keyword evidence="2 4" id="KW-0863">Zinc-finger</keyword>
<evidence type="ECO:0000256" key="7">
    <source>
        <dbReference type="SAM" id="Phobius"/>
    </source>
</evidence>
<evidence type="ECO:0000313" key="9">
    <source>
        <dbReference type="EMBL" id="ETO06757.1"/>
    </source>
</evidence>
<dbReference type="PANTHER" id="PTHR23235">
    <property type="entry name" value="KRUEPPEL-LIKE TRANSCRIPTION FACTOR"/>
    <property type="match status" value="1"/>
</dbReference>
<feature type="domain" description="C2H2-type" evidence="8">
    <location>
        <begin position="229"/>
        <end position="252"/>
    </location>
</feature>
<dbReference type="PROSITE" id="PS50157">
    <property type="entry name" value="ZINC_FINGER_C2H2_2"/>
    <property type="match status" value="2"/>
</dbReference>
<organism evidence="9 10">
    <name type="scientific">Reticulomyxa filosa</name>
    <dbReference type="NCBI Taxonomy" id="46433"/>
    <lineage>
        <taxon>Eukaryota</taxon>
        <taxon>Sar</taxon>
        <taxon>Rhizaria</taxon>
        <taxon>Retaria</taxon>
        <taxon>Foraminifera</taxon>
        <taxon>Monothalamids</taxon>
        <taxon>Reticulomyxidae</taxon>
        <taxon>Reticulomyxa</taxon>
    </lineage>
</organism>
<reference evidence="9 10" key="1">
    <citation type="journal article" date="2013" name="Curr. Biol.">
        <title>The Genome of the Foraminiferan Reticulomyxa filosa.</title>
        <authorList>
            <person name="Glockner G."/>
            <person name="Hulsmann N."/>
            <person name="Schleicher M."/>
            <person name="Noegel A.A."/>
            <person name="Eichinger L."/>
            <person name="Gallinger C."/>
            <person name="Pawlowski J."/>
            <person name="Sierra R."/>
            <person name="Euteneuer U."/>
            <person name="Pillet L."/>
            <person name="Moustafa A."/>
            <person name="Platzer M."/>
            <person name="Groth M."/>
            <person name="Szafranski K."/>
            <person name="Schliwa M."/>
        </authorList>
    </citation>
    <scope>NUCLEOTIDE SEQUENCE [LARGE SCALE GENOMIC DNA]</scope>
</reference>
<evidence type="ECO:0000256" key="2">
    <source>
        <dbReference type="ARBA" id="ARBA00022771"/>
    </source>
</evidence>
<evidence type="ECO:0000256" key="4">
    <source>
        <dbReference type="PROSITE-ProRule" id="PRU00042"/>
    </source>
</evidence>
<keyword evidence="1" id="KW-0479">Metal-binding</keyword>
<evidence type="ECO:0000256" key="6">
    <source>
        <dbReference type="SAM" id="MobiDB-lite"/>
    </source>
</evidence>
<dbReference type="GO" id="GO:0000981">
    <property type="term" value="F:DNA-binding transcription factor activity, RNA polymerase II-specific"/>
    <property type="evidence" value="ECO:0007669"/>
    <property type="project" value="TreeGrafter"/>
</dbReference>
<feature type="domain" description="C2H2-type" evidence="8">
    <location>
        <begin position="283"/>
        <end position="310"/>
    </location>
</feature>
<protein>
    <submittedName>
        <fullName evidence="9">Zinc finger protein</fullName>
    </submittedName>
</protein>
<dbReference type="SMART" id="SM00355">
    <property type="entry name" value="ZnF_C2H2"/>
    <property type="match status" value="2"/>
</dbReference>
<keyword evidence="7" id="KW-0472">Membrane</keyword>
<gene>
    <name evidence="9" type="ORF">RFI_30636</name>
</gene>
<feature type="region of interest" description="Disordered" evidence="6">
    <location>
        <begin position="171"/>
        <end position="206"/>
    </location>
</feature>
<evidence type="ECO:0000256" key="1">
    <source>
        <dbReference type="ARBA" id="ARBA00022723"/>
    </source>
</evidence>
<dbReference type="SUPFAM" id="SSF57667">
    <property type="entry name" value="beta-beta-alpha zinc fingers"/>
    <property type="match status" value="2"/>
</dbReference>
<keyword evidence="7" id="KW-0812">Transmembrane</keyword>
<dbReference type="PROSITE" id="PS00028">
    <property type="entry name" value="ZINC_FINGER_C2H2_1"/>
    <property type="match status" value="2"/>
</dbReference>
<evidence type="ECO:0000313" key="10">
    <source>
        <dbReference type="Proteomes" id="UP000023152"/>
    </source>
</evidence>
<feature type="compositionally biased region" description="Basic residues" evidence="6">
    <location>
        <begin position="171"/>
        <end position="205"/>
    </location>
</feature>
<keyword evidence="5" id="KW-0175">Coiled coil</keyword>
<dbReference type="AlphaFoldDB" id="X6M031"/>
<dbReference type="InterPro" id="IPR013087">
    <property type="entry name" value="Znf_C2H2_type"/>
</dbReference>
<evidence type="ECO:0000256" key="5">
    <source>
        <dbReference type="SAM" id="Coils"/>
    </source>
</evidence>
<keyword evidence="3" id="KW-0862">Zinc</keyword>
<dbReference type="EMBL" id="ASPP01026814">
    <property type="protein sequence ID" value="ETO06757.1"/>
    <property type="molecule type" value="Genomic_DNA"/>
</dbReference>
<dbReference type="FunFam" id="3.30.160.60:FF:000446">
    <property type="entry name" value="Zinc finger protein"/>
    <property type="match status" value="1"/>
</dbReference>
<dbReference type="Proteomes" id="UP000023152">
    <property type="component" value="Unassembled WGS sequence"/>
</dbReference>
<dbReference type="GO" id="GO:0008270">
    <property type="term" value="F:zinc ion binding"/>
    <property type="evidence" value="ECO:0007669"/>
    <property type="project" value="UniProtKB-KW"/>
</dbReference>
<evidence type="ECO:0000259" key="8">
    <source>
        <dbReference type="PROSITE" id="PS50157"/>
    </source>
</evidence>
<accession>X6M031</accession>
<proteinExistence type="predicted"/>
<dbReference type="InterPro" id="IPR036236">
    <property type="entry name" value="Znf_C2H2_sf"/>
</dbReference>
<comment type="caution">
    <text evidence="9">The sequence shown here is derived from an EMBL/GenBank/DDBJ whole genome shotgun (WGS) entry which is preliminary data.</text>
</comment>
<feature type="transmembrane region" description="Helical" evidence="7">
    <location>
        <begin position="334"/>
        <end position="356"/>
    </location>
</feature>
<feature type="coiled-coil region" evidence="5">
    <location>
        <begin position="137"/>
        <end position="164"/>
    </location>
</feature>
<dbReference type="OrthoDB" id="8922241at2759"/>
<evidence type="ECO:0000256" key="3">
    <source>
        <dbReference type="ARBA" id="ARBA00022833"/>
    </source>
</evidence>
<name>X6M031_RETFI</name>